<feature type="domain" description="SRCR" evidence="15">
    <location>
        <begin position="403"/>
        <end position="506"/>
    </location>
</feature>
<reference evidence="16" key="2">
    <citation type="submission" date="2025-09" db="UniProtKB">
        <authorList>
            <consortium name="Ensembl"/>
        </authorList>
    </citation>
    <scope>IDENTIFICATION</scope>
</reference>
<evidence type="ECO:0000256" key="10">
    <source>
        <dbReference type="ARBA" id="ARBA00023157"/>
    </source>
</evidence>
<evidence type="ECO:0000259" key="15">
    <source>
        <dbReference type="PROSITE" id="PS50287"/>
    </source>
</evidence>
<comment type="cofactor">
    <cofactor evidence="1 13">
        <name>Cu cation</name>
        <dbReference type="ChEBI" id="CHEBI:23378"/>
    </cofactor>
</comment>
<feature type="disulfide bond" evidence="12">
    <location>
        <begin position="76"/>
        <end position="137"/>
    </location>
</feature>
<evidence type="ECO:0000256" key="1">
    <source>
        <dbReference type="ARBA" id="ARBA00001935"/>
    </source>
</evidence>
<feature type="chain" id="PRO_5045311457" description="Lysyl oxidase homolog" evidence="14">
    <location>
        <begin position="31"/>
        <end position="734"/>
    </location>
</feature>
<dbReference type="PROSITE" id="PS00926">
    <property type="entry name" value="LYSYL_OXIDASE"/>
    <property type="match status" value="1"/>
</dbReference>
<sequence length="734" mass="81456">MPPTASGCPRPPSLLVLWLSASTLPSPSAAHGDRLKFRLVGYPRKHNEGRIEVFYQGEWGTICDDDFSLANAQVLCRQLGFVSATGWAHSAKYGKGQGKIWLDNVLCNGGEKSIDACKSRGWGSSDCTHDEDAGVVCKDERIPGFVDSNAHVDENKVEEVRLRVVVGGAKRRMPVTEGVLEVKHKDSWTQVCDLGWTPKNTRVVCGMLGFPHERKVNKKFYKLSLERQKHHFLVHSVACTGTEVHLAACPLEFSRPNATACPGGMPAVVSCMPGPLFTLHSNAKKKLKISANVRLKGGARVGEGRVEVLKNSQWGTVCDDRWSLQSASVVCRELGFGSAKEALTGARMGQGMGPIHMNEVRCTGLERSLWACPFKNVTKEDCSHTEDAAVRCHVPYMGLEDSVRIVGGRTNYEGRVEVEVGPRWGTVCSAGWTTKEAMVVCRQLGLGYSMHAVSETWYWDSSNVTEMVMSGVKCTGAEMSLSQCQHHKVLNCQKTAAKFAAGVICSESASDLVLNAPVVQETVYIEDRPLHMLYCAAEENCLSKTAASANWPYGHRRLLRFSSQIHNIGRSDFRPKAGRHSWVWHACHGHYHSMDIFTHYDLLTSNGTKVAEGHKASFCLEDSECYEGISKRYECANFGEQGVTVGCWDLYRHDIDCQWIDITDVKPGNYILQIVINPNFEVAESDFTNNAMKCNCKYDGHRIWLHNCHNGDAFSEEAERLFEKYPGQLNNHIS</sequence>
<keyword evidence="4 13" id="KW-0886">LTQ</keyword>
<evidence type="ECO:0000256" key="3">
    <source>
        <dbReference type="ARBA" id="ARBA00007492"/>
    </source>
</evidence>
<evidence type="ECO:0000256" key="12">
    <source>
        <dbReference type="PROSITE-ProRule" id="PRU00196"/>
    </source>
</evidence>
<dbReference type="GeneTree" id="ENSGT00940000158157"/>
<comment type="similarity">
    <text evidence="3 13">Belongs to the lysyl oxidase family.</text>
</comment>
<dbReference type="GO" id="GO:0016020">
    <property type="term" value="C:membrane"/>
    <property type="evidence" value="ECO:0007669"/>
    <property type="project" value="InterPro"/>
</dbReference>
<dbReference type="PROSITE" id="PS50287">
    <property type="entry name" value="SRCR_2"/>
    <property type="match status" value="4"/>
</dbReference>
<evidence type="ECO:0000256" key="13">
    <source>
        <dbReference type="RuleBase" id="RU367046"/>
    </source>
</evidence>
<dbReference type="Ensembl" id="ENSGMOT00000050738.1">
    <property type="protein sequence ID" value="ENSGMOP00000059727.1"/>
    <property type="gene ID" value="ENSGMOG00000015943.2"/>
</dbReference>
<keyword evidence="14" id="KW-0732">Signal</keyword>
<feature type="disulfide bond" evidence="12">
    <location>
        <begin position="331"/>
        <end position="392"/>
    </location>
</feature>
<evidence type="ECO:0000256" key="4">
    <source>
        <dbReference type="ARBA" id="ARBA00022477"/>
    </source>
</evidence>
<keyword evidence="8 13" id="KW-0560">Oxidoreductase</keyword>
<feature type="domain" description="SRCR" evidence="15">
    <location>
        <begin position="37"/>
        <end position="138"/>
    </location>
</feature>
<proteinExistence type="inferred from homology"/>
<dbReference type="GO" id="GO:0005507">
    <property type="term" value="F:copper ion binding"/>
    <property type="evidence" value="ECO:0007669"/>
    <property type="project" value="UniProtKB-UniRule"/>
</dbReference>
<keyword evidence="5 13" id="KW-0964">Secreted</keyword>
<keyword evidence="6 13" id="KW-0479">Metal-binding</keyword>
<keyword evidence="17" id="KW-1185">Reference proteome</keyword>
<organism evidence="16 17">
    <name type="scientific">Gadus morhua</name>
    <name type="common">Atlantic cod</name>
    <dbReference type="NCBI Taxonomy" id="8049"/>
    <lineage>
        <taxon>Eukaryota</taxon>
        <taxon>Metazoa</taxon>
        <taxon>Chordata</taxon>
        <taxon>Craniata</taxon>
        <taxon>Vertebrata</taxon>
        <taxon>Euteleostomi</taxon>
        <taxon>Actinopterygii</taxon>
        <taxon>Neopterygii</taxon>
        <taxon>Teleostei</taxon>
        <taxon>Neoteleostei</taxon>
        <taxon>Acanthomorphata</taxon>
        <taxon>Zeiogadaria</taxon>
        <taxon>Gadariae</taxon>
        <taxon>Gadiformes</taxon>
        <taxon>Gadoidei</taxon>
        <taxon>Gadidae</taxon>
        <taxon>Gadus</taxon>
    </lineage>
</organism>
<dbReference type="Pfam" id="PF00530">
    <property type="entry name" value="SRCR"/>
    <property type="match status" value="4"/>
</dbReference>
<evidence type="ECO:0000256" key="14">
    <source>
        <dbReference type="SAM" id="SignalP"/>
    </source>
</evidence>
<feature type="disulfide bond" evidence="12">
    <location>
        <begin position="63"/>
        <end position="127"/>
    </location>
</feature>
<feature type="domain" description="SRCR" evidence="15">
    <location>
        <begin position="293"/>
        <end position="393"/>
    </location>
</feature>
<feature type="disulfide bond" evidence="12">
    <location>
        <begin position="318"/>
        <end position="382"/>
    </location>
</feature>
<dbReference type="InterPro" id="IPR001190">
    <property type="entry name" value="SRCR"/>
</dbReference>
<feature type="disulfide bond" evidence="12">
    <location>
        <begin position="474"/>
        <end position="484"/>
    </location>
</feature>
<comment type="catalytic activity">
    <reaction evidence="11 13">
        <text>L-lysyl-[protein] + O2 + H2O = (S)-2-amino-6-oxohexanoyl-[protein] + H2O2 + NH4(+)</text>
        <dbReference type="Rhea" id="RHEA:24544"/>
        <dbReference type="Rhea" id="RHEA-COMP:9752"/>
        <dbReference type="Rhea" id="RHEA-COMP:12448"/>
        <dbReference type="ChEBI" id="CHEBI:15377"/>
        <dbReference type="ChEBI" id="CHEBI:15379"/>
        <dbReference type="ChEBI" id="CHEBI:16240"/>
        <dbReference type="ChEBI" id="CHEBI:28938"/>
        <dbReference type="ChEBI" id="CHEBI:29969"/>
        <dbReference type="ChEBI" id="CHEBI:131803"/>
        <dbReference type="EC" id="1.4.3.13"/>
    </reaction>
</comment>
<evidence type="ECO:0000256" key="8">
    <source>
        <dbReference type="ARBA" id="ARBA00023002"/>
    </source>
</evidence>
<comment type="PTM">
    <text evidence="13">The lysine tyrosylquinone cross-link (LTQ) is generated by condensation of the epsilon-amino group of a lysine with a topaquinone produced by oxidation of tyrosine.</text>
</comment>
<dbReference type="PANTHER" id="PTHR45817">
    <property type="entry name" value="LYSYL OXIDASE-LIKE-RELATED"/>
    <property type="match status" value="1"/>
</dbReference>
<comment type="subcellular location">
    <subcellularLocation>
        <location evidence="2 13">Secreted</location>
        <location evidence="2 13">Extracellular space</location>
    </subcellularLocation>
</comment>
<feature type="signal peptide" evidence="14">
    <location>
        <begin position="1"/>
        <end position="30"/>
    </location>
</feature>
<dbReference type="SMART" id="SM00202">
    <property type="entry name" value="SR"/>
    <property type="match status" value="4"/>
</dbReference>
<evidence type="ECO:0000256" key="11">
    <source>
        <dbReference type="ARBA" id="ARBA00047861"/>
    </source>
</evidence>
<evidence type="ECO:0000256" key="5">
    <source>
        <dbReference type="ARBA" id="ARBA00022525"/>
    </source>
</evidence>
<dbReference type="GO" id="GO:0005615">
    <property type="term" value="C:extracellular space"/>
    <property type="evidence" value="ECO:0007669"/>
    <property type="project" value="UniProtKB-UniRule"/>
</dbReference>
<dbReference type="Pfam" id="PF01186">
    <property type="entry name" value="Lysyl_oxidase"/>
    <property type="match status" value="1"/>
</dbReference>
<evidence type="ECO:0000256" key="9">
    <source>
        <dbReference type="ARBA" id="ARBA00023008"/>
    </source>
</evidence>
<dbReference type="SUPFAM" id="SSF56487">
    <property type="entry name" value="SRCR-like"/>
    <property type="match status" value="4"/>
</dbReference>
<dbReference type="InterPro" id="IPR050912">
    <property type="entry name" value="LOX-like_protein"/>
</dbReference>
<comment type="caution">
    <text evidence="12">Lacks conserved residue(s) required for the propagation of feature annotation.</text>
</comment>
<evidence type="ECO:0000313" key="16">
    <source>
        <dbReference type="Ensembl" id="ENSGMOP00000059727.1"/>
    </source>
</evidence>
<dbReference type="GO" id="GO:0004720">
    <property type="term" value="F:protein-lysine 6-oxidase activity"/>
    <property type="evidence" value="ECO:0007669"/>
    <property type="project" value="UniProtKB-UniRule"/>
</dbReference>
<feature type="disulfide bond" evidence="12">
    <location>
        <begin position="107"/>
        <end position="117"/>
    </location>
</feature>
<accession>A0A8C5CEW1</accession>
<dbReference type="Gene3D" id="3.10.250.10">
    <property type="entry name" value="SRCR-like domain"/>
    <property type="match status" value="4"/>
</dbReference>
<name>A0A8C5CEW1_GADMO</name>
<dbReference type="GO" id="GO:0030199">
    <property type="term" value="P:collagen fibril organization"/>
    <property type="evidence" value="ECO:0007669"/>
    <property type="project" value="TreeGrafter"/>
</dbReference>
<feature type="disulfide bond" evidence="12">
    <location>
        <begin position="362"/>
        <end position="372"/>
    </location>
</feature>
<protein>
    <recommendedName>
        <fullName evidence="13">Lysyl oxidase homolog</fullName>
        <ecNumber evidence="13">1.4.3.13</ecNumber>
    </recommendedName>
</protein>
<dbReference type="AlphaFoldDB" id="A0A8C5CEW1"/>
<reference evidence="16" key="1">
    <citation type="submission" date="2025-08" db="UniProtKB">
        <authorList>
            <consortium name="Ensembl"/>
        </authorList>
    </citation>
    <scope>IDENTIFICATION</scope>
</reference>
<keyword evidence="7 13" id="KW-0801">TPQ</keyword>
<dbReference type="InterPro" id="IPR019828">
    <property type="entry name" value="Lysyl_oxidase_CS"/>
</dbReference>
<feature type="domain" description="SRCR" evidence="15">
    <location>
        <begin position="162"/>
        <end position="272"/>
    </location>
</feature>
<keyword evidence="9 13" id="KW-0186">Copper</keyword>
<dbReference type="PROSITE" id="PS00420">
    <property type="entry name" value="SRCR_1"/>
    <property type="match status" value="2"/>
</dbReference>
<keyword evidence="10 12" id="KW-1015">Disulfide bond</keyword>
<dbReference type="Proteomes" id="UP000694546">
    <property type="component" value="Chromosome 5"/>
</dbReference>
<evidence type="ECO:0000256" key="6">
    <source>
        <dbReference type="ARBA" id="ARBA00022723"/>
    </source>
</evidence>
<dbReference type="EC" id="1.4.3.13" evidence="13"/>
<evidence type="ECO:0000313" key="17">
    <source>
        <dbReference type="Proteomes" id="UP000694546"/>
    </source>
</evidence>
<dbReference type="PANTHER" id="PTHR45817:SF2">
    <property type="entry name" value="LYSYL OXIDASE HOMOLOG 3"/>
    <property type="match status" value="1"/>
</dbReference>
<evidence type="ECO:0000256" key="2">
    <source>
        <dbReference type="ARBA" id="ARBA00004239"/>
    </source>
</evidence>
<evidence type="ECO:0000256" key="7">
    <source>
        <dbReference type="ARBA" id="ARBA00022772"/>
    </source>
</evidence>
<dbReference type="PRINTS" id="PR00258">
    <property type="entry name" value="SPERACTRCPTR"/>
</dbReference>
<comment type="function">
    <text evidence="13">Mediates the post-translational oxidative deamination of lysine residues on target proteins leading to the formation of deaminated lysine (allysine).</text>
</comment>
<feature type="disulfide bond" evidence="12">
    <location>
        <begin position="239"/>
        <end position="249"/>
    </location>
</feature>
<dbReference type="PRINTS" id="PR00074">
    <property type="entry name" value="LYSYLOXIDASE"/>
</dbReference>
<dbReference type="InterPro" id="IPR036772">
    <property type="entry name" value="SRCR-like_dom_sf"/>
</dbReference>
<dbReference type="InterPro" id="IPR001695">
    <property type="entry name" value="Lysyl_oxidase"/>
</dbReference>